<name>A0A820YMG7_9BILA</name>
<feature type="domain" description="2,6-dihydroxypyridine 3-monooxygenase substrate binding" evidence="2">
    <location>
        <begin position="324"/>
        <end position="436"/>
    </location>
</feature>
<evidence type="ECO:0000313" key="3">
    <source>
        <dbReference type="EMBL" id="CAF4550163.1"/>
    </source>
</evidence>
<evidence type="ECO:0000313" key="4">
    <source>
        <dbReference type="Proteomes" id="UP000663862"/>
    </source>
</evidence>
<dbReference type="AlphaFoldDB" id="A0A820YMG7"/>
<dbReference type="InterPro" id="IPR036188">
    <property type="entry name" value="FAD/NAD-bd_sf"/>
</dbReference>
<proteinExistence type="predicted"/>
<comment type="caution">
    <text evidence="3">The sequence shown here is derived from an EMBL/GenBank/DDBJ whole genome shotgun (WGS) entry which is preliminary data.</text>
</comment>
<dbReference type="PANTHER" id="PTHR47469">
    <property type="entry name" value="MONOOXYGENASE-LIKE"/>
    <property type="match status" value="1"/>
</dbReference>
<sequence length="535" mass="60240">MSFFFADDLAAVLPGQIAFRFTDQCIDLERRLQSFLDQLEFYSILSVQPINYAKTQAMFWTRAIVYPNMMPQGSRTPPDKALHTALEAQQQFDSQSTGKEDQQQTNNKNQGLINTEINNGKQTSIPSISEHISTGKGSDKKAMKELKLHLEKQLVENNIRHNELIQMFKGGSNNPVQAEVPIDAVLHFSGSLESLQTSFVGGRLACLLTGLALKGIGHNVHILGSNPEPLLEDQDAGIIAGTEIRDYMQIFDKSRCDFVIESVFRHYLDIQGSNFDGVKSEYCKVPDQAGGNTIYDYDANVIDMKVENDEVTLVYEQENKKKNEKASSSLASTLVERFTLFHVPGTQILAYVIPGKHGKLKQGYRLINWVWYFNCENLSKVLTDCDGKTHRWPLPQRKVNVDIWENQKQYASNNLPPQFVELINKTQPPFVQAITDVPATQAIHFDGRVVLVGDALAGFRPHTVASTSQAAFHASQLCESMRSWDEWVKKQSLYEDTVMEFARLGNKVEQQLGNVSQFGHYEIGGKMRMAPPSIR</sequence>
<evidence type="ECO:0000259" key="2">
    <source>
        <dbReference type="Pfam" id="PF22607"/>
    </source>
</evidence>
<dbReference type="InterPro" id="IPR053212">
    <property type="entry name" value="DHP_3-monooxygenase"/>
</dbReference>
<dbReference type="EMBL" id="CAJOBQ010002275">
    <property type="protein sequence ID" value="CAF4550163.1"/>
    <property type="molecule type" value="Genomic_DNA"/>
</dbReference>
<dbReference type="PANTHER" id="PTHR47469:SF2">
    <property type="entry name" value="OS06G0597600 PROTEIN"/>
    <property type="match status" value="1"/>
</dbReference>
<gene>
    <name evidence="3" type="ORF">TSG867_LOCUS24598</name>
</gene>
<evidence type="ECO:0000256" key="1">
    <source>
        <dbReference type="SAM" id="MobiDB-lite"/>
    </source>
</evidence>
<feature type="region of interest" description="Disordered" evidence="1">
    <location>
        <begin position="89"/>
        <end position="137"/>
    </location>
</feature>
<accession>A0A820YMG7</accession>
<dbReference type="SUPFAM" id="SSF51905">
    <property type="entry name" value="FAD/NAD(P)-binding domain"/>
    <property type="match status" value="1"/>
</dbReference>
<organism evidence="3 4">
    <name type="scientific">Rotaria socialis</name>
    <dbReference type="NCBI Taxonomy" id="392032"/>
    <lineage>
        <taxon>Eukaryota</taxon>
        <taxon>Metazoa</taxon>
        <taxon>Spiralia</taxon>
        <taxon>Gnathifera</taxon>
        <taxon>Rotifera</taxon>
        <taxon>Eurotatoria</taxon>
        <taxon>Bdelloidea</taxon>
        <taxon>Philodinida</taxon>
        <taxon>Philodinidae</taxon>
        <taxon>Rotaria</taxon>
    </lineage>
</organism>
<reference evidence="3" key="1">
    <citation type="submission" date="2021-02" db="EMBL/GenBank/DDBJ databases">
        <authorList>
            <person name="Nowell W R."/>
        </authorList>
    </citation>
    <scope>NUCLEOTIDE SEQUENCE</scope>
</reference>
<feature type="compositionally biased region" description="Polar residues" evidence="1">
    <location>
        <begin position="89"/>
        <end position="136"/>
    </location>
</feature>
<dbReference type="Gene3D" id="3.30.9.60">
    <property type="match status" value="1"/>
</dbReference>
<protein>
    <recommendedName>
        <fullName evidence="2">2,6-dihydroxypyridine 3-monooxygenase substrate binding domain-containing protein</fullName>
    </recommendedName>
</protein>
<dbReference type="Pfam" id="PF22607">
    <property type="entry name" value="FAD_binding-like"/>
    <property type="match status" value="1"/>
</dbReference>
<dbReference type="SUPFAM" id="SSF54373">
    <property type="entry name" value="FAD-linked reductases, C-terminal domain"/>
    <property type="match status" value="1"/>
</dbReference>
<dbReference type="Proteomes" id="UP000663862">
    <property type="component" value="Unassembled WGS sequence"/>
</dbReference>
<dbReference type="InterPro" id="IPR054707">
    <property type="entry name" value="DhpH_subs-bd"/>
</dbReference>